<feature type="region of interest" description="Disordered" evidence="1">
    <location>
        <begin position="273"/>
        <end position="333"/>
    </location>
</feature>
<sequence length="627" mass="70663">MFTGFDLGNANSLQLLAVGIESWRDGIKDLTTVKALKRLTRHQHSVIEMIDQRMRRSPLINEIVQAFLDTPRLGAKYKLLAAGRYLKEYATVEAEEPRMLVYQNALRAWKDRIPTPVPVDHAERTRQVMLEAKYTAQRDLARRGGGPGTIGGVAESDAYDTSDGEGGIVTAKKSRKSRKSTKNSTIDPPKRKTSQRKKKASFIDQQSEVHETLTQPLGPPPKEALPGMATMPPTWRNPAARTFAKIPSSSSFAIPGGEDTFTTRQKILDEEISRHEHQVEDAKAAEAPSREPSDVPEISSDSSSSDSEDSNCGEKKKTEKNAPKRRRGDEAIGHNVDKEMAVLGEADDSKLVIVFDTRRKSKLNPGNYIPGERVVYDWLELGNTYPDWKSVKDIRRLNKWRRQIMKRNFGKVRNDRPPWIQSEKRLVLDLVAEQLLRKPKLKWNRLANRYNEVQRGVVQKAEEKLLAKGKNNEDILVKDRDSPWRTRGSIYAMSRKWSEIAKLVRDVKQNKKQQDAKHKRKKQNGMKKLPIGHDADTSGDDDEVPEPNSEVSPTLKRKTSTSGSSKTAMKSPSTSPPKQGQAKKRTPISRKRKSEKLEEGEESSDHDASILDVADDEDDNSVPRSSS</sequence>
<dbReference type="OrthoDB" id="3552116at2759"/>
<accession>A0A1L7WY12</accession>
<feature type="compositionally biased region" description="Basic and acidic residues" evidence="1">
    <location>
        <begin position="506"/>
        <end position="516"/>
    </location>
</feature>
<reference evidence="2 3" key="1">
    <citation type="submission" date="2016-03" db="EMBL/GenBank/DDBJ databases">
        <authorList>
            <person name="Ploux O."/>
        </authorList>
    </citation>
    <scope>NUCLEOTIDE SEQUENCE [LARGE SCALE GENOMIC DNA]</scope>
    <source>
        <strain evidence="2 3">UAMH 11012</strain>
    </source>
</reference>
<feature type="compositionally biased region" description="Low complexity" evidence="1">
    <location>
        <begin position="295"/>
        <end position="305"/>
    </location>
</feature>
<dbReference type="Proteomes" id="UP000184330">
    <property type="component" value="Unassembled WGS sequence"/>
</dbReference>
<dbReference type="AlphaFoldDB" id="A0A1L7WY12"/>
<evidence type="ECO:0000313" key="3">
    <source>
        <dbReference type="Proteomes" id="UP000184330"/>
    </source>
</evidence>
<feature type="compositionally biased region" description="Low complexity" evidence="1">
    <location>
        <begin position="560"/>
        <end position="571"/>
    </location>
</feature>
<feature type="region of interest" description="Disordered" evidence="1">
    <location>
        <begin position="506"/>
        <end position="627"/>
    </location>
</feature>
<feature type="compositionally biased region" description="Basic residues" evidence="1">
    <location>
        <begin position="172"/>
        <end position="181"/>
    </location>
</feature>
<evidence type="ECO:0000256" key="1">
    <source>
        <dbReference type="SAM" id="MobiDB-lite"/>
    </source>
</evidence>
<feature type="compositionally biased region" description="Basic residues" evidence="1">
    <location>
        <begin position="191"/>
        <end position="200"/>
    </location>
</feature>
<name>A0A1L7WY12_9HELO</name>
<feature type="compositionally biased region" description="Basic residues" evidence="1">
    <location>
        <begin position="581"/>
        <end position="594"/>
    </location>
</feature>
<dbReference type="EMBL" id="FJOG01000010">
    <property type="protein sequence ID" value="CZR57654.1"/>
    <property type="molecule type" value="Genomic_DNA"/>
</dbReference>
<evidence type="ECO:0000313" key="2">
    <source>
        <dbReference type="EMBL" id="CZR57654.1"/>
    </source>
</evidence>
<organism evidence="2 3">
    <name type="scientific">Phialocephala subalpina</name>
    <dbReference type="NCBI Taxonomy" id="576137"/>
    <lineage>
        <taxon>Eukaryota</taxon>
        <taxon>Fungi</taxon>
        <taxon>Dikarya</taxon>
        <taxon>Ascomycota</taxon>
        <taxon>Pezizomycotina</taxon>
        <taxon>Leotiomycetes</taxon>
        <taxon>Helotiales</taxon>
        <taxon>Mollisiaceae</taxon>
        <taxon>Phialocephala</taxon>
        <taxon>Phialocephala fortinii species complex</taxon>
    </lineage>
</organism>
<protein>
    <submittedName>
        <fullName evidence="2">Uncharacterized protein</fullName>
    </submittedName>
</protein>
<feature type="compositionally biased region" description="Basic and acidic residues" evidence="1">
    <location>
        <begin position="312"/>
        <end position="333"/>
    </location>
</feature>
<proteinExistence type="predicted"/>
<gene>
    <name evidence="2" type="ORF">PAC_07543</name>
</gene>
<feature type="compositionally biased region" description="Basic and acidic residues" evidence="1">
    <location>
        <begin position="273"/>
        <end position="293"/>
    </location>
</feature>
<feature type="region of interest" description="Disordered" evidence="1">
    <location>
        <begin position="139"/>
        <end position="230"/>
    </location>
</feature>
<keyword evidence="3" id="KW-1185">Reference proteome</keyword>